<name>A0A9X3LEB5_9BACL</name>
<dbReference type="Proteomes" id="UP001152173">
    <property type="component" value="Unassembled WGS sequence"/>
</dbReference>
<dbReference type="SUPFAM" id="SSF52833">
    <property type="entry name" value="Thioredoxin-like"/>
    <property type="match status" value="1"/>
</dbReference>
<comment type="caution">
    <text evidence="4">The sequence shown here is derived from an EMBL/GenBank/DDBJ whole genome shotgun (WGS) entry which is preliminary data.</text>
</comment>
<dbReference type="PANTHER" id="PTHR12151">
    <property type="entry name" value="ELECTRON TRANSPORT PROTIN SCO1/SENC FAMILY MEMBER"/>
    <property type="match status" value="1"/>
</dbReference>
<dbReference type="Gene3D" id="3.40.30.10">
    <property type="entry name" value="Glutaredoxin"/>
    <property type="match status" value="1"/>
</dbReference>
<dbReference type="InterPro" id="IPR003782">
    <property type="entry name" value="SCO1/SenC"/>
</dbReference>
<keyword evidence="2" id="KW-0186">Copper</keyword>
<gene>
    <name evidence="4" type="ORF">M9R32_03735</name>
</gene>
<protein>
    <submittedName>
        <fullName evidence="4">SCO family protein</fullName>
    </submittedName>
</protein>
<evidence type="ECO:0000256" key="1">
    <source>
        <dbReference type="ARBA" id="ARBA00010996"/>
    </source>
</evidence>
<organism evidence="4 5">
    <name type="scientific">Paenisporosarcina quisquiliarum</name>
    <dbReference type="NCBI Taxonomy" id="365346"/>
    <lineage>
        <taxon>Bacteria</taxon>
        <taxon>Bacillati</taxon>
        <taxon>Bacillota</taxon>
        <taxon>Bacilli</taxon>
        <taxon>Bacillales</taxon>
        <taxon>Caryophanaceae</taxon>
        <taxon>Paenisporosarcina</taxon>
    </lineage>
</organism>
<evidence type="ECO:0000256" key="2">
    <source>
        <dbReference type="PIRSR" id="PIRSR603782-1"/>
    </source>
</evidence>
<proteinExistence type="inferred from homology"/>
<dbReference type="Pfam" id="PF02630">
    <property type="entry name" value="SCO1-SenC"/>
    <property type="match status" value="1"/>
</dbReference>
<dbReference type="InterPro" id="IPR036249">
    <property type="entry name" value="Thioredoxin-like_sf"/>
</dbReference>
<comment type="similarity">
    <text evidence="1">Belongs to the SCO1/2 family.</text>
</comment>
<dbReference type="CDD" id="cd02968">
    <property type="entry name" value="SCO"/>
    <property type="match status" value="1"/>
</dbReference>
<feature type="disulfide bond" description="Redox-active" evidence="3">
    <location>
        <begin position="62"/>
        <end position="66"/>
    </location>
</feature>
<keyword evidence="5" id="KW-1185">Reference proteome</keyword>
<feature type="binding site" evidence="2">
    <location>
        <position position="66"/>
    </location>
    <ligand>
        <name>Cu cation</name>
        <dbReference type="ChEBI" id="CHEBI:23378"/>
    </ligand>
</feature>
<dbReference type="EMBL" id="JAMKBJ010000002">
    <property type="protein sequence ID" value="MCZ8536308.1"/>
    <property type="molecule type" value="Genomic_DNA"/>
</dbReference>
<feature type="binding site" evidence="2">
    <location>
        <position position="152"/>
    </location>
    <ligand>
        <name>Cu cation</name>
        <dbReference type="ChEBI" id="CHEBI:23378"/>
    </ligand>
</feature>
<accession>A0A9X3LEB5</accession>
<keyword evidence="2" id="KW-0479">Metal-binding</keyword>
<dbReference type="AlphaFoldDB" id="A0A9X3LEB5"/>
<dbReference type="RefSeq" id="WP_269925407.1">
    <property type="nucleotide sequence ID" value="NZ_JAMKBJ010000002.1"/>
</dbReference>
<evidence type="ECO:0000313" key="4">
    <source>
        <dbReference type="EMBL" id="MCZ8536308.1"/>
    </source>
</evidence>
<reference evidence="4" key="1">
    <citation type="submission" date="2022-05" db="EMBL/GenBank/DDBJ databases">
        <authorList>
            <person name="Colautti A."/>
            <person name="Iacumin L."/>
        </authorList>
    </citation>
    <scope>NUCLEOTIDE SEQUENCE</scope>
    <source>
        <strain evidence="4">SK 55</strain>
    </source>
</reference>
<feature type="binding site" evidence="2">
    <location>
        <position position="62"/>
    </location>
    <ligand>
        <name>Cu cation</name>
        <dbReference type="ChEBI" id="CHEBI:23378"/>
    </ligand>
</feature>
<sequence length="195" mass="22462">MKFFAVKILLIGGIMAIYFLWPKSISLPKMGTVTDWELTEVGTRAVPAYDKPKLITFFYTNCPDICPTTMIDLQNLQQSMANEGITEDQYMIVSITLDPAYDTEERILQYKEAFGISSPNWVFLRGSEDEIIRFTESFNFVFEKNKNGFLTHSTSMYIVDSENQIRSNHDMAVGDKKVNNEEIISHFRQLIQEAE</sequence>
<evidence type="ECO:0000256" key="3">
    <source>
        <dbReference type="PIRSR" id="PIRSR603782-2"/>
    </source>
</evidence>
<keyword evidence="3" id="KW-1015">Disulfide bond</keyword>
<dbReference type="PANTHER" id="PTHR12151:SF25">
    <property type="entry name" value="LINALOOL DEHYDRATASE_ISOMERASE DOMAIN-CONTAINING PROTEIN"/>
    <property type="match status" value="1"/>
</dbReference>
<evidence type="ECO:0000313" key="5">
    <source>
        <dbReference type="Proteomes" id="UP001152173"/>
    </source>
</evidence>
<dbReference type="GO" id="GO:0046872">
    <property type="term" value="F:metal ion binding"/>
    <property type="evidence" value="ECO:0007669"/>
    <property type="project" value="UniProtKB-KW"/>
</dbReference>